<evidence type="ECO:0000313" key="2">
    <source>
        <dbReference type="EMBL" id="GGG64489.1"/>
    </source>
</evidence>
<name>A0A917LXM4_9BACI</name>
<sequence length="53" mass="6057">MDGEKETSGIFISEKELDRRIKTTNRNLYISLIALLFAVSAFIVTVIYFVKCV</sequence>
<organism evidence="2 3">
    <name type="scientific">Virgibacillus oceani</name>
    <dbReference type="NCBI Taxonomy" id="1479511"/>
    <lineage>
        <taxon>Bacteria</taxon>
        <taxon>Bacillati</taxon>
        <taxon>Bacillota</taxon>
        <taxon>Bacilli</taxon>
        <taxon>Bacillales</taxon>
        <taxon>Bacillaceae</taxon>
        <taxon>Virgibacillus</taxon>
    </lineage>
</organism>
<feature type="transmembrane region" description="Helical" evidence="1">
    <location>
        <begin position="28"/>
        <end position="50"/>
    </location>
</feature>
<dbReference type="RefSeq" id="WP_188453764.1">
    <property type="nucleotide sequence ID" value="NZ_BMFR01000001.1"/>
</dbReference>
<reference evidence="2" key="1">
    <citation type="journal article" date="2014" name="Int. J. Syst. Evol. Microbiol.">
        <title>Complete genome sequence of Corynebacterium casei LMG S-19264T (=DSM 44701T), isolated from a smear-ripened cheese.</title>
        <authorList>
            <consortium name="US DOE Joint Genome Institute (JGI-PGF)"/>
            <person name="Walter F."/>
            <person name="Albersmeier A."/>
            <person name="Kalinowski J."/>
            <person name="Ruckert C."/>
        </authorList>
    </citation>
    <scope>NUCLEOTIDE SEQUENCE</scope>
    <source>
        <strain evidence="2">CGMCC 1.12754</strain>
    </source>
</reference>
<keyword evidence="3" id="KW-1185">Reference proteome</keyword>
<keyword evidence="1" id="KW-1133">Transmembrane helix</keyword>
<evidence type="ECO:0000313" key="3">
    <source>
        <dbReference type="Proteomes" id="UP000622860"/>
    </source>
</evidence>
<keyword evidence="1" id="KW-0472">Membrane</keyword>
<accession>A0A917LXM4</accession>
<keyword evidence="1" id="KW-0812">Transmembrane</keyword>
<dbReference type="EMBL" id="BMFR01000001">
    <property type="protein sequence ID" value="GGG64489.1"/>
    <property type="molecule type" value="Genomic_DNA"/>
</dbReference>
<reference evidence="2" key="2">
    <citation type="submission" date="2020-09" db="EMBL/GenBank/DDBJ databases">
        <authorList>
            <person name="Sun Q."/>
            <person name="Zhou Y."/>
        </authorList>
    </citation>
    <scope>NUCLEOTIDE SEQUENCE</scope>
    <source>
        <strain evidence="2">CGMCC 1.12754</strain>
    </source>
</reference>
<evidence type="ECO:0000256" key="1">
    <source>
        <dbReference type="SAM" id="Phobius"/>
    </source>
</evidence>
<protein>
    <submittedName>
        <fullName evidence="2">Uncharacterized protein</fullName>
    </submittedName>
</protein>
<gene>
    <name evidence="2" type="ORF">GCM10011398_05100</name>
</gene>
<dbReference type="Proteomes" id="UP000622860">
    <property type="component" value="Unassembled WGS sequence"/>
</dbReference>
<comment type="caution">
    <text evidence="2">The sequence shown here is derived from an EMBL/GenBank/DDBJ whole genome shotgun (WGS) entry which is preliminary data.</text>
</comment>
<dbReference type="AlphaFoldDB" id="A0A917LXM4"/>
<proteinExistence type="predicted"/>